<dbReference type="InterPro" id="IPR045357">
    <property type="entry name" value="Aminopeptidase_N-like_N"/>
</dbReference>
<dbReference type="InterPro" id="IPR012779">
    <property type="entry name" value="Peptidase_M1_pepN"/>
</dbReference>
<dbReference type="FunFam" id="3.30.2010.30:FF:000002">
    <property type="entry name" value="Putative aminopeptidase N"/>
    <property type="match status" value="1"/>
</dbReference>
<dbReference type="GO" id="GO:0008270">
    <property type="term" value="F:zinc ion binding"/>
    <property type="evidence" value="ECO:0007669"/>
    <property type="project" value="InterPro"/>
</dbReference>
<dbReference type="EMBL" id="PXXO01000019">
    <property type="protein sequence ID" value="PSJ03616.1"/>
    <property type="molecule type" value="Genomic_DNA"/>
</dbReference>
<keyword evidence="7" id="KW-0645">Protease</keyword>
<evidence type="ECO:0000313" key="18">
    <source>
        <dbReference type="EMBL" id="PSJ03616.1"/>
    </source>
</evidence>
<protein>
    <recommendedName>
        <fullName evidence="5">Aminopeptidase N</fullName>
        <ecNumber evidence="4">3.4.11.2</ecNumber>
    </recommendedName>
    <alternativeName>
        <fullName evidence="12">Alanine aminopeptidase</fullName>
    </alternativeName>
    <alternativeName>
        <fullName evidence="13">Lysyl aminopeptidase</fullName>
    </alternativeName>
</protein>
<organism evidence="18 19">
    <name type="scientific">Cyanobium usitatum str. Tous</name>
    <dbReference type="NCBI Taxonomy" id="2116684"/>
    <lineage>
        <taxon>Bacteria</taxon>
        <taxon>Bacillati</taxon>
        <taxon>Cyanobacteriota</taxon>
        <taxon>Cyanophyceae</taxon>
        <taxon>Synechococcales</taxon>
        <taxon>Prochlorococcaceae</taxon>
        <taxon>Cyanobium</taxon>
    </lineage>
</organism>
<dbReference type="EC" id="3.4.11.2" evidence="4"/>
<dbReference type="Pfam" id="PF01433">
    <property type="entry name" value="Peptidase_M1"/>
    <property type="match status" value="1"/>
</dbReference>
<evidence type="ECO:0000256" key="9">
    <source>
        <dbReference type="ARBA" id="ARBA00022801"/>
    </source>
</evidence>
<evidence type="ECO:0000256" key="12">
    <source>
        <dbReference type="ARBA" id="ARBA00029811"/>
    </source>
</evidence>
<proteinExistence type="inferred from homology"/>
<feature type="domain" description="Peptidase M1 alanyl aminopeptidase C-terminal" evidence="16">
    <location>
        <begin position="574"/>
        <end position="892"/>
    </location>
</feature>
<evidence type="ECO:0000256" key="11">
    <source>
        <dbReference type="ARBA" id="ARBA00023049"/>
    </source>
</evidence>
<dbReference type="Gene3D" id="1.10.390.10">
    <property type="entry name" value="Neutral Protease Domain 2"/>
    <property type="match status" value="1"/>
</dbReference>
<evidence type="ECO:0000259" key="15">
    <source>
        <dbReference type="Pfam" id="PF11940"/>
    </source>
</evidence>
<evidence type="ECO:0000256" key="5">
    <source>
        <dbReference type="ARBA" id="ARBA00015611"/>
    </source>
</evidence>
<dbReference type="GO" id="GO:0006508">
    <property type="term" value="P:proteolysis"/>
    <property type="evidence" value="ECO:0007669"/>
    <property type="project" value="UniProtKB-KW"/>
</dbReference>
<keyword evidence="6 18" id="KW-0031">Aminopeptidase</keyword>
<evidence type="ECO:0000259" key="14">
    <source>
        <dbReference type="Pfam" id="PF01433"/>
    </source>
</evidence>
<dbReference type="Gene3D" id="2.60.40.1840">
    <property type="match status" value="1"/>
</dbReference>
<dbReference type="Gene3D" id="1.25.50.10">
    <property type="entry name" value="Peptidase M1, alanyl aminopeptidase, C-terminal domain"/>
    <property type="match status" value="1"/>
</dbReference>
<dbReference type="InterPro" id="IPR027268">
    <property type="entry name" value="Peptidase_M4/M1_CTD_sf"/>
</dbReference>
<dbReference type="InterPro" id="IPR035414">
    <property type="entry name" value="Peptidase_M1_pepN_Ig-like"/>
</dbReference>
<dbReference type="NCBIfam" id="TIGR02414">
    <property type="entry name" value="pepN_proteo"/>
    <property type="match status" value="1"/>
</dbReference>
<feature type="domain" description="Peptidase M1 alanyl aminopeptidase Ig-like fold" evidence="15">
    <location>
        <begin position="458"/>
        <end position="568"/>
    </location>
</feature>
<dbReference type="GO" id="GO:0008237">
    <property type="term" value="F:metallopeptidase activity"/>
    <property type="evidence" value="ECO:0007669"/>
    <property type="project" value="UniProtKB-KW"/>
</dbReference>
<dbReference type="Pfam" id="PF17900">
    <property type="entry name" value="Peptidase_M1_N"/>
    <property type="match status" value="1"/>
</dbReference>
<evidence type="ECO:0000259" key="17">
    <source>
        <dbReference type="Pfam" id="PF17900"/>
    </source>
</evidence>
<dbReference type="Pfam" id="PF11940">
    <property type="entry name" value="DUF3458"/>
    <property type="match status" value="1"/>
</dbReference>
<dbReference type="CDD" id="cd09600">
    <property type="entry name" value="M1_APN"/>
    <property type="match status" value="1"/>
</dbReference>
<dbReference type="AlphaFoldDB" id="A0A2P7MQZ2"/>
<name>A0A2P7MQZ2_9CYAN</name>
<keyword evidence="8" id="KW-0479">Metal-binding</keyword>
<comment type="catalytic activity">
    <reaction evidence="1">
        <text>Release of an N-terminal amino acid, Xaa-|-Yaa- from a peptide, amide or arylamide. Xaa is preferably Ala, but may be most amino acids including Pro (slow action). When a terminal hydrophobic residue is followed by a prolyl residue, the two may be released as an intact Xaa-Pro dipeptide.</text>
        <dbReference type="EC" id="3.4.11.2"/>
    </reaction>
</comment>
<feature type="domain" description="Peptidase M1 membrane alanine aminopeptidase" evidence="14">
    <location>
        <begin position="236"/>
        <end position="439"/>
    </location>
</feature>
<dbReference type="SUPFAM" id="SSF55486">
    <property type="entry name" value="Metalloproteases ('zincins'), catalytic domain"/>
    <property type="match status" value="1"/>
</dbReference>
<dbReference type="Proteomes" id="UP000243002">
    <property type="component" value="Unassembled WGS sequence"/>
</dbReference>
<dbReference type="InterPro" id="IPR038438">
    <property type="entry name" value="PepN_Ig-like_sf"/>
</dbReference>
<evidence type="ECO:0000256" key="8">
    <source>
        <dbReference type="ARBA" id="ARBA00022723"/>
    </source>
</evidence>
<dbReference type="InterPro" id="IPR042097">
    <property type="entry name" value="Aminopeptidase_N-like_N_sf"/>
</dbReference>
<evidence type="ECO:0000256" key="10">
    <source>
        <dbReference type="ARBA" id="ARBA00022833"/>
    </source>
</evidence>
<dbReference type="PANTHER" id="PTHR46322">
    <property type="entry name" value="PUROMYCIN-SENSITIVE AMINOPEPTIDASE"/>
    <property type="match status" value="1"/>
</dbReference>
<dbReference type="PANTHER" id="PTHR46322:SF1">
    <property type="entry name" value="PUROMYCIN-SENSITIVE AMINOPEPTIDASE"/>
    <property type="match status" value="1"/>
</dbReference>
<dbReference type="InterPro" id="IPR037144">
    <property type="entry name" value="Peptidase_M1_pepN_C_sf"/>
</dbReference>
<keyword evidence="19" id="KW-1185">Reference proteome</keyword>
<evidence type="ECO:0000256" key="1">
    <source>
        <dbReference type="ARBA" id="ARBA00000098"/>
    </source>
</evidence>
<dbReference type="InterPro" id="IPR024601">
    <property type="entry name" value="Peptidase_M1_pepN_C"/>
</dbReference>
<accession>A0A2P7MQZ2</accession>
<feature type="domain" description="Aminopeptidase N-like N-terminal" evidence="17">
    <location>
        <begin position="98"/>
        <end position="196"/>
    </location>
</feature>
<dbReference type="Gene3D" id="2.60.40.1730">
    <property type="entry name" value="tricorn interacting facor f3 domain"/>
    <property type="match status" value="1"/>
</dbReference>
<comment type="cofactor">
    <cofactor evidence="2">
        <name>Zn(2+)</name>
        <dbReference type="ChEBI" id="CHEBI:29105"/>
    </cofactor>
</comment>
<evidence type="ECO:0000259" key="16">
    <source>
        <dbReference type="Pfam" id="PF17432"/>
    </source>
</evidence>
<keyword evidence="10" id="KW-0862">Zinc</keyword>
<keyword evidence="11" id="KW-0482">Metalloprotease</keyword>
<dbReference type="GO" id="GO:0016285">
    <property type="term" value="F:alanyl aminopeptidase activity"/>
    <property type="evidence" value="ECO:0007669"/>
    <property type="project" value="UniProtKB-EC"/>
</dbReference>
<keyword evidence="9" id="KW-0378">Hydrolase</keyword>
<evidence type="ECO:0000256" key="7">
    <source>
        <dbReference type="ARBA" id="ARBA00022670"/>
    </source>
</evidence>
<evidence type="ECO:0000256" key="3">
    <source>
        <dbReference type="ARBA" id="ARBA00010136"/>
    </source>
</evidence>
<gene>
    <name evidence="18" type="ORF">C7K55_12375</name>
</gene>
<evidence type="ECO:0000256" key="4">
    <source>
        <dbReference type="ARBA" id="ARBA00012564"/>
    </source>
</evidence>
<dbReference type="RefSeq" id="WP_106633039.1">
    <property type="nucleotide sequence ID" value="NZ_PXXO01000019.1"/>
</dbReference>
<evidence type="ECO:0000256" key="2">
    <source>
        <dbReference type="ARBA" id="ARBA00001947"/>
    </source>
</evidence>
<comment type="similarity">
    <text evidence="3">Belongs to the peptidase M1 family.</text>
</comment>
<dbReference type="InterPro" id="IPR014782">
    <property type="entry name" value="Peptidase_M1_dom"/>
</dbReference>
<dbReference type="Gene3D" id="3.30.2010.30">
    <property type="match status" value="1"/>
</dbReference>
<dbReference type="Pfam" id="PF17432">
    <property type="entry name" value="DUF3458_C"/>
    <property type="match status" value="1"/>
</dbReference>
<evidence type="ECO:0000256" key="6">
    <source>
        <dbReference type="ARBA" id="ARBA00022438"/>
    </source>
</evidence>
<evidence type="ECO:0000256" key="13">
    <source>
        <dbReference type="ARBA" id="ARBA00031533"/>
    </source>
</evidence>
<dbReference type="SUPFAM" id="SSF63737">
    <property type="entry name" value="Leukotriene A4 hydrolase N-terminal domain"/>
    <property type="match status" value="1"/>
</dbReference>
<dbReference type="InterPro" id="IPR001930">
    <property type="entry name" value="Peptidase_M1"/>
</dbReference>
<reference evidence="18 19" key="1">
    <citation type="journal article" date="2018" name="Environ. Microbiol.">
        <title>Ecological and genomic features of two widespread freshwater picocyanobacteria.</title>
        <authorList>
            <person name="Cabello-Yeves P.J."/>
            <person name="Picazo A."/>
            <person name="Camacho A."/>
            <person name="Callieri C."/>
            <person name="Rosselli R."/>
            <person name="Roda-Garcia J.J."/>
            <person name="Coutinho F.H."/>
            <person name="Rodriguez-Valera F."/>
        </authorList>
    </citation>
    <scope>NUCLEOTIDE SEQUENCE [LARGE SCALE GENOMIC DNA]</scope>
    <source>
        <strain evidence="18 19">Tous</strain>
    </source>
</reference>
<evidence type="ECO:0000313" key="19">
    <source>
        <dbReference type="Proteomes" id="UP000243002"/>
    </source>
</evidence>
<comment type="caution">
    <text evidence="18">The sequence shown here is derived from an EMBL/GenBank/DDBJ whole genome shotgun (WGS) entry which is preliminary data.</text>
</comment>
<dbReference type="PRINTS" id="PR00756">
    <property type="entry name" value="ALADIPTASE"/>
</dbReference>
<sequence length="895" mass="97571">MPLVRLADYRPAPYLLERTDLTVQLHSGHTEVLAQLAFLPNPLAQPGPLVLQGVDLELLELRLDGELLPAEAFELSADQLVITQPPAGVFQLQSRVRIHPETNSTLEGLYASGGLFTTQCEAEGFRRITFHPDRPDLLSRFQVRIEADRASCPVLLSNGNCLESGPLPADPGSGSESGAERHFAVWDDPFPKPSYLFALVAGQLEEVKDSFTTASGRTVALRIHVEPGDAPYTAHAMASLKRSMAWDEQRYGLEYDLDEFNIVAVRHFNMGAMENKSLNIFNSKLVLADAETATDGELERIESVIAHEYFHNWTGNRITCREWFQLSLKEGLTVFRDQSFTEDMHGAALNRIENVSKLRNSQFREDAGPTAHPVQPDAYQAIDNFYTTTIYEKGSELIRMLHTLLGEEAFMRGMALYVSRHDGTAATCEDFVQAMQDAAPVPPPFDFAQFRRWYHQAGTPRLHIQRHWDGETGVLELQVQQHTPATPGQSDKQPLVIPLALGLLGQGGESLPVRLEGEPDPARLAGDGTRLLVIDQPQQNLRLVGLPRQGHPPALSLLRHFSAPVILEMGRPTAELVHLLAADSDPFARWDAGQVLLRQAVLARAAGGTDGLLEEELIDAFGRILADPSLSEASRSVLLALPGLPELEDAAVAVGAEPDPPALFAALLALQQRFGVALAVPLSAALERCTPQWSLAWPAGNGDRLLTGTVWSWRVAAGDEQVAAAAAAAVQGPSMTLARAGLRALQCHPIAERQQAVEAFYQRWQHKPVILDAWFALEASAPFADGLERVARLLEHPRFDPAAPNSVRAVLGGLAGNTAVFHAADGSGYRFMAARIADLDQRNPITASRLAKVFSRWQSYGPVRSAAMHAALEQLAAASLSPNTGEVVSQCLGAD</sequence>
<dbReference type="OrthoDB" id="100605at2"/>